<evidence type="ECO:0000256" key="3">
    <source>
        <dbReference type="ARBA" id="ARBA00012954"/>
    </source>
</evidence>
<evidence type="ECO:0000256" key="4">
    <source>
        <dbReference type="ARBA" id="ARBA00015132"/>
    </source>
</evidence>
<dbReference type="AlphaFoldDB" id="A0ABD2NZ68"/>
<evidence type="ECO:0000256" key="2">
    <source>
        <dbReference type="ARBA" id="ARBA00006601"/>
    </source>
</evidence>
<dbReference type="PANTHER" id="PTHR11374">
    <property type="entry name" value="UDP-GLUCOSE DEHYDROGENASE/UDP-MANNAC DEHYDROGENASE"/>
    <property type="match status" value="1"/>
</dbReference>
<dbReference type="InterPro" id="IPR028356">
    <property type="entry name" value="UDPglc_DH_euk"/>
</dbReference>
<dbReference type="EC" id="1.1.1.22" evidence="3"/>
<dbReference type="Gene3D" id="1.20.5.100">
    <property type="entry name" value="Cytochrome c1, transmembrane anchor, C-terminal"/>
    <property type="match status" value="1"/>
</dbReference>
<dbReference type="InterPro" id="IPR014026">
    <property type="entry name" value="UDP-Glc/GDP-Man_DH_dimer"/>
</dbReference>
<dbReference type="SUPFAM" id="SSF48179">
    <property type="entry name" value="6-phosphogluconate dehydrogenase C-terminal domain-like"/>
    <property type="match status" value="1"/>
</dbReference>
<comment type="caution">
    <text evidence="10">The sequence shown here is derived from an EMBL/GenBank/DDBJ whole genome shotgun (WGS) entry which is preliminary data.</text>
</comment>
<protein>
    <recommendedName>
        <fullName evidence="4">UDP-glucose 6-dehydrogenase</fullName>
        <ecNumber evidence="3">1.1.1.22</ecNumber>
    </recommendedName>
</protein>
<evidence type="ECO:0000313" key="10">
    <source>
        <dbReference type="EMBL" id="KAL3283894.1"/>
    </source>
</evidence>
<dbReference type="InterPro" id="IPR036291">
    <property type="entry name" value="NAD(P)-bd_dom_sf"/>
</dbReference>
<dbReference type="FunFam" id="1.20.5.100:FF:000001">
    <property type="entry name" value="UDP-glucose 6-dehydrogenase"/>
    <property type="match status" value="1"/>
</dbReference>
<feature type="domain" description="UDP-glucose/GDP-mannose dehydrogenase N-terminal" evidence="9">
    <location>
        <begin position="2"/>
        <end position="77"/>
    </location>
</feature>
<gene>
    <name evidence="10" type="ORF">HHI36_018063</name>
</gene>
<sequence>MIADIAKTDKIVVEKSTVPVRAAESIAKILSANRKPGVSYQILSNPEFLAEGTAVNDLLNADRVLIGGDETPEGQRAIEELSGIYEHWIPRKNILTTNTWSSELSKLAANAMLAQRISSINSLSAVCEATGADVSEVARAVGFDSRIGSKFLQASIGIH</sequence>
<comment type="pathway">
    <text evidence="1">Nucleotide-sugar biosynthesis; UDP-alpha-D-glucuronate biosynthesis; UDP-alpha-D-glucuronate from UDP-alpha-D-glucose: step 1/1.</text>
</comment>
<evidence type="ECO:0000259" key="9">
    <source>
        <dbReference type="Pfam" id="PF03721"/>
    </source>
</evidence>
<dbReference type="PANTHER" id="PTHR11374:SF3">
    <property type="entry name" value="UDP-GLUCOSE 6-DEHYDROGENASE"/>
    <property type="match status" value="1"/>
</dbReference>
<evidence type="ECO:0000256" key="7">
    <source>
        <dbReference type="ARBA" id="ARBA00047473"/>
    </source>
</evidence>
<dbReference type="EMBL" id="JABFTP020000165">
    <property type="protein sequence ID" value="KAL3283894.1"/>
    <property type="molecule type" value="Genomic_DNA"/>
</dbReference>
<reference evidence="10 11" key="1">
    <citation type="journal article" date="2021" name="BMC Biol.">
        <title>Horizontally acquired antibacterial genes associated with adaptive radiation of ladybird beetles.</title>
        <authorList>
            <person name="Li H.S."/>
            <person name="Tang X.F."/>
            <person name="Huang Y.H."/>
            <person name="Xu Z.Y."/>
            <person name="Chen M.L."/>
            <person name="Du X.Y."/>
            <person name="Qiu B.Y."/>
            <person name="Chen P.T."/>
            <person name="Zhang W."/>
            <person name="Slipinski A."/>
            <person name="Escalona H.E."/>
            <person name="Waterhouse R.M."/>
            <person name="Zwick A."/>
            <person name="Pang H."/>
        </authorList>
    </citation>
    <scope>NUCLEOTIDE SEQUENCE [LARGE SCALE GENOMIC DNA]</scope>
    <source>
        <strain evidence="10">SYSU2018</strain>
    </source>
</reference>
<evidence type="ECO:0000259" key="8">
    <source>
        <dbReference type="Pfam" id="PF00984"/>
    </source>
</evidence>
<feature type="domain" description="UDP-glucose/GDP-mannose dehydrogenase dimerisation" evidence="8">
    <location>
        <begin position="100"/>
        <end position="158"/>
    </location>
</feature>
<dbReference type="Pfam" id="PF03721">
    <property type="entry name" value="UDPG_MGDP_dh_N"/>
    <property type="match status" value="1"/>
</dbReference>
<dbReference type="GO" id="GO:0003979">
    <property type="term" value="F:UDP-glucose 6-dehydrogenase activity"/>
    <property type="evidence" value="ECO:0007669"/>
    <property type="project" value="UniProtKB-EC"/>
</dbReference>
<proteinExistence type="inferred from homology"/>
<comment type="similarity">
    <text evidence="2">Belongs to the UDP-glucose/GDP-mannose dehydrogenase family.</text>
</comment>
<keyword evidence="11" id="KW-1185">Reference proteome</keyword>
<comment type="catalytic activity">
    <reaction evidence="7">
        <text>UDP-alpha-D-glucose + 2 NAD(+) + H2O = UDP-alpha-D-glucuronate + 2 NADH + 3 H(+)</text>
        <dbReference type="Rhea" id="RHEA:23596"/>
        <dbReference type="ChEBI" id="CHEBI:15377"/>
        <dbReference type="ChEBI" id="CHEBI:15378"/>
        <dbReference type="ChEBI" id="CHEBI:57540"/>
        <dbReference type="ChEBI" id="CHEBI:57945"/>
        <dbReference type="ChEBI" id="CHEBI:58052"/>
        <dbReference type="ChEBI" id="CHEBI:58885"/>
        <dbReference type="EC" id="1.1.1.22"/>
    </reaction>
</comment>
<evidence type="ECO:0000313" key="11">
    <source>
        <dbReference type="Proteomes" id="UP001516400"/>
    </source>
</evidence>
<keyword evidence="6" id="KW-0520">NAD</keyword>
<name>A0ABD2NZ68_9CUCU</name>
<dbReference type="Proteomes" id="UP001516400">
    <property type="component" value="Unassembled WGS sequence"/>
</dbReference>
<dbReference type="InterPro" id="IPR001732">
    <property type="entry name" value="UDP-Glc/GDP-Man_DH_N"/>
</dbReference>
<organism evidence="10 11">
    <name type="scientific">Cryptolaemus montrouzieri</name>
    <dbReference type="NCBI Taxonomy" id="559131"/>
    <lineage>
        <taxon>Eukaryota</taxon>
        <taxon>Metazoa</taxon>
        <taxon>Ecdysozoa</taxon>
        <taxon>Arthropoda</taxon>
        <taxon>Hexapoda</taxon>
        <taxon>Insecta</taxon>
        <taxon>Pterygota</taxon>
        <taxon>Neoptera</taxon>
        <taxon>Endopterygota</taxon>
        <taxon>Coleoptera</taxon>
        <taxon>Polyphaga</taxon>
        <taxon>Cucujiformia</taxon>
        <taxon>Coccinelloidea</taxon>
        <taxon>Coccinellidae</taxon>
        <taxon>Scymninae</taxon>
        <taxon>Scymnini</taxon>
        <taxon>Cryptolaemus</taxon>
    </lineage>
</organism>
<dbReference type="Gene3D" id="3.40.50.720">
    <property type="entry name" value="NAD(P)-binding Rossmann-like Domain"/>
    <property type="match status" value="2"/>
</dbReference>
<dbReference type="SUPFAM" id="SSF51735">
    <property type="entry name" value="NAD(P)-binding Rossmann-fold domains"/>
    <property type="match status" value="1"/>
</dbReference>
<evidence type="ECO:0000256" key="6">
    <source>
        <dbReference type="ARBA" id="ARBA00023027"/>
    </source>
</evidence>
<evidence type="ECO:0000256" key="5">
    <source>
        <dbReference type="ARBA" id="ARBA00023002"/>
    </source>
</evidence>
<dbReference type="InterPro" id="IPR008927">
    <property type="entry name" value="6-PGluconate_DH-like_C_sf"/>
</dbReference>
<accession>A0ABD2NZ68</accession>
<keyword evidence="5" id="KW-0560">Oxidoreductase</keyword>
<evidence type="ECO:0000256" key="1">
    <source>
        <dbReference type="ARBA" id="ARBA00004701"/>
    </source>
</evidence>
<dbReference type="Pfam" id="PF00984">
    <property type="entry name" value="UDPG_MGDP_dh"/>
    <property type="match status" value="1"/>
</dbReference>